<gene>
    <name evidence="1" type="ORF">DSM5745_09846</name>
</gene>
<dbReference type="GeneID" id="38120216"/>
<sequence>MTLSSASSSRWLTRTVCQLDAMQRGHATSALMLEYTSDRYNRSSPICWRRDFAVLIEVPPECKRRGLYRLRKSPVTTLRWRWYPGRQPPGWQGAETVPATRFIDLGRKKHTIFHVAANDDGILFIQMALAPPRRPCRGLRVTNVVYSWADDKILWLENINGLSGYYYGMRYLLGRERLYTISGCEETYNHNLIAEDFRSGSRLYKTGYPVHQDAVDTGQMRLLQATDDDELFVHLSPCLGENICEFHIVRVSCGVYIGHLKLLGGGLNLDNILTHPASGQMAVIDIVEEWFPSLMLDAHPLLFDSRFVILSYYSYNQETGYALLHTDALMAGPRSDPLQSHFNYRLISPAAINPFYRTAILSFIDCPPTQQTKSSQRSLWSYPFVPTEEIAIRRAVKAILKLRYDQISLPRPPLRQCWVLGDAVRITASPESAGETGIGTGQRKEAVMTETGLRWDSRFTGNGDAVFTSSLSPSACTENASYFLGFAG</sequence>
<dbReference type="RefSeq" id="XP_026599594.1">
    <property type="nucleotide sequence ID" value="XM_026751862.1"/>
</dbReference>
<reference evidence="1 2" key="1">
    <citation type="journal article" date="2018" name="IMA Fungus">
        <title>IMA Genome-F 9: Draft genome sequence of Annulohypoxylon stygium, Aspergillus mulundensis, Berkeleyomyces basicola (syn. Thielaviopsis basicola), Ceratocystis smalleyi, two Cercospora beticola strains, Coleophoma cylindrospora, Fusarium fracticaudum, Phialophora cf. hyalina, and Morchella septimelata.</title>
        <authorList>
            <person name="Wingfield B.D."/>
            <person name="Bills G.F."/>
            <person name="Dong Y."/>
            <person name="Huang W."/>
            <person name="Nel W.J."/>
            <person name="Swalarsk-Parry B.S."/>
            <person name="Vaghefi N."/>
            <person name="Wilken P.M."/>
            <person name="An Z."/>
            <person name="de Beer Z.W."/>
            <person name="De Vos L."/>
            <person name="Chen L."/>
            <person name="Duong T.A."/>
            <person name="Gao Y."/>
            <person name="Hammerbacher A."/>
            <person name="Kikkert J.R."/>
            <person name="Li Y."/>
            <person name="Li H."/>
            <person name="Li K."/>
            <person name="Li Q."/>
            <person name="Liu X."/>
            <person name="Ma X."/>
            <person name="Naidoo K."/>
            <person name="Pethybridge S.J."/>
            <person name="Sun J."/>
            <person name="Steenkamp E.T."/>
            <person name="van der Nest M.A."/>
            <person name="van Wyk S."/>
            <person name="Wingfield M.J."/>
            <person name="Xiong C."/>
            <person name="Yue Q."/>
            <person name="Zhang X."/>
        </authorList>
    </citation>
    <scope>NUCLEOTIDE SEQUENCE [LARGE SCALE GENOMIC DNA]</scope>
    <source>
        <strain evidence="1 2">DSM 5745</strain>
    </source>
</reference>
<organism evidence="1 2">
    <name type="scientific">Aspergillus mulundensis</name>
    <dbReference type="NCBI Taxonomy" id="1810919"/>
    <lineage>
        <taxon>Eukaryota</taxon>
        <taxon>Fungi</taxon>
        <taxon>Dikarya</taxon>
        <taxon>Ascomycota</taxon>
        <taxon>Pezizomycotina</taxon>
        <taxon>Eurotiomycetes</taxon>
        <taxon>Eurotiomycetidae</taxon>
        <taxon>Eurotiales</taxon>
        <taxon>Aspergillaceae</taxon>
        <taxon>Aspergillus</taxon>
        <taxon>Aspergillus subgen. Nidulantes</taxon>
    </lineage>
</organism>
<proteinExistence type="predicted"/>
<evidence type="ECO:0000313" key="2">
    <source>
        <dbReference type="Proteomes" id="UP000256690"/>
    </source>
</evidence>
<keyword evidence="2" id="KW-1185">Reference proteome</keyword>
<dbReference type="Proteomes" id="UP000256690">
    <property type="component" value="Unassembled WGS sequence"/>
</dbReference>
<accession>A0A3D8QRL4</accession>
<comment type="caution">
    <text evidence="1">The sequence shown here is derived from an EMBL/GenBank/DDBJ whole genome shotgun (WGS) entry which is preliminary data.</text>
</comment>
<name>A0A3D8QRL4_9EURO</name>
<protein>
    <submittedName>
        <fullName evidence="1">Uncharacterized protein</fullName>
    </submittedName>
</protein>
<dbReference type="AlphaFoldDB" id="A0A3D8QRL4"/>
<evidence type="ECO:0000313" key="1">
    <source>
        <dbReference type="EMBL" id="RDW64435.1"/>
    </source>
</evidence>
<dbReference type="EMBL" id="PVWQ01000014">
    <property type="protein sequence ID" value="RDW64435.1"/>
    <property type="molecule type" value="Genomic_DNA"/>
</dbReference>